<accession>A0ABP1EYL0</accession>
<name>A0ABP1EYL0_9FLAO</name>
<evidence type="ECO:0000313" key="1">
    <source>
        <dbReference type="EMBL" id="CAL2102579.1"/>
    </source>
</evidence>
<organism evidence="1 2">
    <name type="scientific">Tenacibaculum polynesiense</name>
    <dbReference type="NCBI Taxonomy" id="3137857"/>
    <lineage>
        <taxon>Bacteria</taxon>
        <taxon>Pseudomonadati</taxon>
        <taxon>Bacteroidota</taxon>
        <taxon>Flavobacteriia</taxon>
        <taxon>Flavobacteriales</taxon>
        <taxon>Flavobacteriaceae</taxon>
        <taxon>Tenacibaculum</taxon>
    </lineage>
</organism>
<dbReference type="EMBL" id="CAXJIO010000011">
    <property type="protein sequence ID" value="CAL2102579.1"/>
    <property type="molecule type" value="Genomic_DNA"/>
</dbReference>
<sequence>MEIKRQLMIHNTLPEGANAITINSGTLHHTDQEAALVNYLDEQFVPEYVDHAYVNKRDWRQLTVKELDLLEPDESRNDFNTVYLGTIPEDLKNCFQKLQLEESLDREQVFEKLGTNPDLVLQATQLLDNFLAPISNQKKFDFHCVGVNYPNVELVACNTTMLPEGYKQGDKKFLGIHNDGTQLMTIETAHEFGNRISINLGKDSRYFLFVNLSLTEAHTMLKEKMNPEELKEVNISTIPEYFFKHFPDYPVIRIEQKPYQYYIAPTDNCFHDGSTLGAKHLDVCIVYFGNFQY</sequence>
<evidence type="ECO:0000313" key="2">
    <source>
        <dbReference type="Proteomes" id="UP001497527"/>
    </source>
</evidence>
<dbReference type="Proteomes" id="UP001497527">
    <property type="component" value="Unassembled WGS sequence"/>
</dbReference>
<protein>
    <submittedName>
        <fullName evidence="1">Uncharacterized protein</fullName>
    </submittedName>
</protein>
<dbReference type="RefSeq" id="WP_348716006.1">
    <property type="nucleotide sequence ID" value="NZ_CAXJIO010000011.1"/>
</dbReference>
<proteinExistence type="predicted"/>
<reference evidence="1 2" key="1">
    <citation type="submission" date="2024-05" db="EMBL/GenBank/DDBJ databases">
        <authorList>
            <person name="Duchaud E."/>
        </authorList>
    </citation>
    <scope>NUCLEOTIDE SEQUENCE [LARGE SCALE GENOMIC DNA]</scope>
    <source>
        <strain evidence="1">Ena-SAMPLE-TAB-13-05-2024-13:56:06:370-140308</strain>
    </source>
</reference>
<keyword evidence="2" id="KW-1185">Reference proteome</keyword>
<comment type="caution">
    <text evidence="1">The sequence shown here is derived from an EMBL/GenBank/DDBJ whole genome shotgun (WGS) entry which is preliminary data.</text>
</comment>
<gene>
    <name evidence="1" type="ORF">T190423A01A_20330</name>
</gene>